<evidence type="ECO:0000256" key="1">
    <source>
        <dbReference type="ARBA" id="ARBA00022529"/>
    </source>
</evidence>
<keyword evidence="1 3" id="KW-0929">Antimicrobial</keyword>
<dbReference type="InterPro" id="IPR002196">
    <property type="entry name" value="Glyco_hydro_24"/>
</dbReference>
<comment type="caution">
    <text evidence="4">The sequence shown here is derived from an EMBL/GenBank/DDBJ whole genome shotgun (WGS) entry which is preliminary data.</text>
</comment>
<dbReference type="PANTHER" id="PTHR38107">
    <property type="match status" value="1"/>
</dbReference>
<comment type="similarity">
    <text evidence="3">Belongs to the glycosyl hydrolase 24 family.</text>
</comment>
<name>A0ABU9YVZ6_9RHOO</name>
<dbReference type="GO" id="GO:0016787">
    <property type="term" value="F:hydrolase activity"/>
    <property type="evidence" value="ECO:0007669"/>
    <property type="project" value="UniProtKB-KW"/>
</dbReference>
<dbReference type="RefSeq" id="WP_345918653.1">
    <property type="nucleotide sequence ID" value="NZ_JBDIVE010000002.1"/>
</dbReference>
<reference evidence="4 5" key="1">
    <citation type="journal article" date="2018" name="Int. J. Syst. Evol. Microbiol.">
        <title>Uliginosibacterium sediminicola sp. nov., isolated from freshwater sediment.</title>
        <authorList>
            <person name="Hwang W.M."/>
            <person name="Kim S.M."/>
            <person name="Kang K."/>
            <person name="Ahn T.Y."/>
        </authorList>
    </citation>
    <scope>NUCLEOTIDE SEQUENCE [LARGE SCALE GENOMIC DNA]</scope>
    <source>
        <strain evidence="4 5">M1-21</strain>
    </source>
</reference>
<protein>
    <recommendedName>
        <fullName evidence="3">Lysozyme</fullName>
        <ecNumber evidence="3">3.2.1.17</ecNumber>
    </recommendedName>
</protein>
<accession>A0ABU9YVZ6</accession>
<dbReference type="SUPFAM" id="SSF53955">
    <property type="entry name" value="Lysozyme-like"/>
    <property type="match status" value="1"/>
</dbReference>
<evidence type="ECO:0000313" key="5">
    <source>
        <dbReference type="Proteomes" id="UP001410394"/>
    </source>
</evidence>
<dbReference type="InterPro" id="IPR023347">
    <property type="entry name" value="Lysozyme_dom_sf"/>
</dbReference>
<keyword evidence="3" id="KW-0326">Glycosidase</keyword>
<proteinExistence type="inferred from homology"/>
<dbReference type="Gene3D" id="1.10.530.40">
    <property type="match status" value="1"/>
</dbReference>
<dbReference type="InterPro" id="IPR051018">
    <property type="entry name" value="Bacteriophage_GH24"/>
</dbReference>
<organism evidence="4 5">
    <name type="scientific">Uliginosibacterium sediminicola</name>
    <dbReference type="NCBI Taxonomy" id="2024550"/>
    <lineage>
        <taxon>Bacteria</taxon>
        <taxon>Pseudomonadati</taxon>
        <taxon>Pseudomonadota</taxon>
        <taxon>Betaproteobacteria</taxon>
        <taxon>Rhodocyclales</taxon>
        <taxon>Zoogloeaceae</taxon>
        <taxon>Uliginosibacterium</taxon>
    </lineage>
</organism>
<dbReference type="PANTHER" id="PTHR38107:SF3">
    <property type="entry name" value="LYSOZYME RRRD-RELATED"/>
    <property type="match status" value="1"/>
</dbReference>
<gene>
    <name evidence="4" type="ORF">ABDB84_05310</name>
</gene>
<dbReference type="InterPro" id="IPR023346">
    <property type="entry name" value="Lysozyme-like_dom_sf"/>
</dbReference>
<dbReference type="Proteomes" id="UP001410394">
    <property type="component" value="Unassembled WGS sequence"/>
</dbReference>
<dbReference type="EMBL" id="JBDIVE010000002">
    <property type="protein sequence ID" value="MEN3067890.1"/>
    <property type="molecule type" value="Genomic_DNA"/>
</dbReference>
<keyword evidence="5" id="KW-1185">Reference proteome</keyword>
<comment type="catalytic activity">
    <reaction evidence="3">
        <text>Hydrolysis of (1-&gt;4)-beta-linkages between N-acetylmuramic acid and N-acetyl-D-glucosamine residues in a peptidoglycan and between N-acetyl-D-glucosamine residues in chitodextrins.</text>
        <dbReference type="EC" id="3.2.1.17"/>
    </reaction>
</comment>
<sequence length="219" mass="23759">MFEHLKRALATLLVAGGASAGAIYFARSMEGSELKAYPDPGMGWELPTICVGHTRGVRRGDTATPEQCDAYLKADLEEAAKPLANCIRRPLARDEFEALVDFNFNTGAACRSAPVAAINAGKSCDEIADAFYIKAPIQELCLVRDPDSKKCLKRAPNIYAGKPITDSKGRVLLAPGDPIRQYTTGSLKPLKGLIIRRFAEGEKYRSACKAADAEERKKP</sequence>
<keyword evidence="3 4" id="KW-0378">Hydrolase</keyword>
<evidence type="ECO:0000313" key="4">
    <source>
        <dbReference type="EMBL" id="MEN3067890.1"/>
    </source>
</evidence>
<evidence type="ECO:0000256" key="3">
    <source>
        <dbReference type="RuleBase" id="RU003788"/>
    </source>
</evidence>
<keyword evidence="2 3" id="KW-0081">Bacteriolytic enzyme</keyword>
<evidence type="ECO:0000256" key="2">
    <source>
        <dbReference type="ARBA" id="ARBA00022638"/>
    </source>
</evidence>
<dbReference type="EC" id="3.2.1.17" evidence="3"/>
<dbReference type="Pfam" id="PF00959">
    <property type="entry name" value="Phage_lysozyme"/>
    <property type="match status" value="1"/>
</dbReference>